<keyword evidence="3" id="KW-1185">Reference proteome</keyword>
<evidence type="ECO:0000256" key="1">
    <source>
        <dbReference type="SAM" id="SignalP"/>
    </source>
</evidence>
<gene>
    <name evidence="2" type="ORF">Lboz_2027</name>
</gene>
<evidence type="ECO:0000313" key="3">
    <source>
        <dbReference type="Proteomes" id="UP000054695"/>
    </source>
</evidence>
<protein>
    <submittedName>
        <fullName evidence="2">Neurogenic locus notch like protein</fullName>
    </submittedName>
</protein>
<sequence length="106" mass="10869">MKNIHSVSRWIGQLIAILFLLSSPLIGANAACCSKHGGVASCNTTTGYQMCKDGTASPTCTCKKSTGTTSSTKGCCAKHGGVAQCDKSTGHLKCKDGTQSPDCACH</sequence>
<organism evidence="2 3">
    <name type="scientific">Legionella bozemanae</name>
    <name type="common">Fluoribacter bozemanae</name>
    <dbReference type="NCBI Taxonomy" id="447"/>
    <lineage>
        <taxon>Bacteria</taxon>
        <taxon>Pseudomonadati</taxon>
        <taxon>Pseudomonadota</taxon>
        <taxon>Gammaproteobacteria</taxon>
        <taxon>Legionellales</taxon>
        <taxon>Legionellaceae</taxon>
        <taxon>Legionella</taxon>
    </lineage>
</organism>
<dbReference type="RefSeq" id="WP_058459655.1">
    <property type="nucleotide sequence ID" value="NZ_CAAAIY010000009.1"/>
</dbReference>
<dbReference type="PATRIC" id="fig|447.4.peg.2156"/>
<keyword evidence="1" id="KW-0732">Signal</keyword>
<feature type="chain" id="PRO_5006911154" evidence="1">
    <location>
        <begin position="31"/>
        <end position="106"/>
    </location>
</feature>
<proteinExistence type="predicted"/>
<feature type="signal peptide" evidence="1">
    <location>
        <begin position="1"/>
        <end position="30"/>
    </location>
</feature>
<comment type="caution">
    <text evidence="2">The sequence shown here is derived from an EMBL/GenBank/DDBJ whole genome shotgun (WGS) entry which is preliminary data.</text>
</comment>
<dbReference type="OrthoDB" id="5653475at2"/>
<accession>A0A0W0RQL9</accession>
<reference evidence="2 3" key="1">
    <citation type="submission" date="2015-11" db="EMBL/GenBank/DDBJ databases">
        <title>Genomic analysis of 38 Legionella species identifies large and diverse effector repertoires.</title>
        <authorList>
            <person name="Burstein D."/>
            <person name="Amaro F."/>
            <person name="Zusman T."/>
            <person name="Lifshitz Z."/>
            <person name="Cohen O."/>
            <person name="Gilbert J.A."/>
            <person name="Pupko T."/>
            <person name="Shuman H.A."/>
            <person name="Segal G."/>
        </authorList>
    </citation>
    <scope>NUCLEOTIDE SEQUENCE [LARGE SCALE GENOMIC DNA]</scope>
    <source>
        <strain evidence="2 3">WIGA</strain>
    </source>
</reference>
<dbReference type="AlphaFoldDB" id="A0A0W0RQL9"/>
<name>A0A0W0RQL9_LEGBO</name>
<dbReference type="EMBL" id="LNXU01000019">
    <property type="protein sequence ID" value="KTC73381.1"/>
    <property type="molecule type" value="Genomic_DNA"/>
</dbReference>
<dbReference type="Proteomes" id="UP000054695">
    <property type="component" value="Unassembled WGS sequence"/>
</dbReference>
<evidence type="ECO:0000313" key="2">
    <source>
        <dbReference type="EMBL" id="KTC73381.1"/>
    </source>
</evidence>